<dbReference type="RefSeq" id="WP_281886964.1">
    <property type="nucleotide sequence ID" value="NZ_BSDP01000001.1"/>
</dbReference>
<keyword evidence="2" id="KW-1133">Transmembrane helix</keyword>
<proteinExistence type="predicted"/>
<dbReference type="Proteomes" id="UP001144396">
    <property type="component" value="Unassembled WGS sequence"/>
</dbReference>
<feature type="region of interest" description="Disordered" evidence="1">
    <location>
        <begin position="158"/>
        <end position="204"/>
    </location>
</feature>
<evidence type="ECO:0000256" key="2">
    <source>
        <dbReference type="SAM" id="Phobius"/>
    </source>
</evidence>
<reference evidence="3" key="1">
    <citation type="submission" date="2022-12" db="EMBL/GenBank/DDBJ databases">
        <title>Reference genome sequencing for broad-spectrum identification of bacterial and archaeal isolates by mass spectrometry.</title>
        <authorList>
            <person name="Sekiguchi Y."/>
            <person name="Tourlousse D.M."/>
        </authorList>
    </citation>
    <scope>NUCLEOTIDE SEQUENCE</scope>
    <source>
        <strain evidence="3">14</strain>
    </source>
</reference>
<dbReference type="EMBL" id="BSDP01000001">
    <property type="protein sequence ID" value="GLI29083.1"/>
    <property type="molecule type" value="Genomic_DNA"/>
</dbReference>
<keyword evidence="2" id="KW-0812">Transmembrane</keyword>
<organism evidence="3 4">
    <name type="scientific">Agromyces rhizosphaerae</name>
    <dbReference type="NCBI Taxonomy" id="88374"/>
    <lineage>
        <taxon>Bacteria</taxon>
        <taxon>Bacillati</taxon>
        <taxon>Actinomycetota</taxon>
        <taxon>Actinomycetes</taxon>
        <taxon>Micrococcales</taxon>
        <taxon>Microbacteriaceae</taxon>
        <taxon>Agromyces</taxon>
    </lineage>
</organism>
<evidence type="ECO:0008006" key="5">
    <source>
        <dbReference type="Google" id="ProtNLM"/>
    </source>
</evidence>
<dbReference type="AlphaFoldDB" id="A0A9W6CV90"/>
<evidence type="ECO:0000313" key="3">
    <source>
        <dbReference type="EMBL" id="GLI29083.1"/>
    </source>
</evidence>
<feature type="compositionally biased region" description="Low complexity" evidence="1">
    <location>
        <begin position="161"/>
        <end position="172"/>
    </location>
</feature>
<gene>
    <name evidence="3" type="ORF">ARHIZOSPH14_33250</name>
</gene>
<sequence>MSAQVLGRARPAERPAPRPHPRLRPAPEPAPRRARPRLAYAIVAVAGAALIIAAQLLLSVAVTQGAYEIDALQAEQTELARTHQQVAEELDRVESPQFLAANAESLGMVQDADPVYLRLSDGKVLGEPVPAAASTAGSSASLVPNSLISGVPLVTEERTASADAPSGAAPAPVTDREASGAAAAAEAEPDVPSFEDGLPTPSTR</sequence>
<feature type="region of interest" description="Disordered" evidence="1">
    <location>
        <begin position="1"/>
        <end position="31"/>
    </location>
</feature>
<feature type="transmembrane region" description="Helical" evidence="2">
    <location>
        <begin position="38"/>
        <end position="58"/>
    </location>
</feature>
<protein>
    <recommendedName>
        <fullName evidence="5">Cell division protein FtsL</fullName>
    </recommendedName>
</protein>
<name>A0A9W6CV90_9MICO</name>
<keyword evidence="2" id="KW-0472">Membrane</keyword>
<evidence type="ECO:0000256" key="1">
    <source>
        <dbReference type="SAM" id="MobiDB-lite"/>
    </source>
</evidence>
<comment type="caution">
    <text evidence="3">The sequence shown here is derived from an EMBL/GenBank/DDBJ whole genome shotgun (WGS) entry which is preliminary data.</text>
</comment>
<evidence type="ECO:0000313" key="4">
    <source>
        <dbReference type="Proteomes" id="UP001144396"/>
    </source>
</evidence>
<keyword evidence="4" id="KW-1185">Reference proteome</keyword>
<accession>A0A9W6CV90</accession>